<sequence length="179" mass="19481">MAEPAGAHVWSMRIAFALLAMAIVFFHLIPLDTVPPRWAPPDLLMAFAFAWVLRRPEFVPPLLLAVVMLLADLLFQRPPGLQAMLVVMGAEYLKYRTAGLSESTFLREWATVALVITGVTLLNRLFLGMTLVPLPAFGLALIQMILTVATYPVVALVTRSVMGVRRQTPGDAGGLGARG</sequence>
<accession>A0ABV9KIV4</accession>
<feature type="transmembrane region" description="Helical" evidence="1">
    <location>
        <begin position="58"/>
        <end position="75"/>
    </location>
</feature>
<keyword evidence="1" id="KW-0472">Membrane</keyword>
<reference evidence="3" key="1">
    <citation type="journal article" date="2019" name="Int. J. Syst. Evol. Microbiol.">
        <title>The Global Catalogue of Microorganisms (GCM) 10K type strain sequencing project: providing services to taxonomists for standard genome sequencing and annotation.</title>
        <authorList>
            <consortium name="The Broad Institute Genomics Platform"/>
            <consortium name="The Broad Institute Genome Sequencing Center for Infectious Disease"/>
            <person name="Wu L."/>
            <person name="Ma J."/>
        </authorList>
    </citation>
    <scope>NUCLEOTIDE SEQUENCE [LARGE SCALE GENOMIC DNA]</scope>
    <source>
        <strain evidence="3">CGMCC 4.7283</strain>
    </source>
</reference>
<proteinExistence type="predicted"/>
<feature type="transmembrane region" description="Helical" evidence="1">
    <location>
        <begin position="12"/>
        <end position="31"/>
    </location>
</feature>
<keyword evidence="3" id="KW-1185">Reference proteome</keyword>
<feature type="transmembrane region" description="Helical" evidence="1">
    <location>
        <begin position="137"/>
        <end position="157"/>
    </location>
</feature>
<name>A0ABV9KIV4_9RHOB</name>
<feature type="transmembrane region" description="Helical" evidence="1">
    <location>
        <begin position="109"/>
        <end position="131"/>
    </location>
</feature>
<organism evidence="2 3">
    <name type="scientific">Seohaeicola nanhaiensis</name>
    <dbReference type="NCBI Taxonomy" id="1387282"/>
    <lineage>
        <taxon>Bacteria</taxon>
        <taxon>Pseudomonadati</taxon>
        <taxon>Pseudomonadota</taxon>
        <taxon>Alphaproteobacteria</taxon>
        <taxon>Rhodobacterales</taxon>
        <taxon>Roseobacteraceae</taxon>
        <taxon>Seohaeicola</taxon>
    </lineage>
</organism>
<comment type="caution">
    <text evidence="2">The sequence shown here is derived from an EMBL/GenBank/DDBJ whole genome shotgun (WGS) entry which is preliminary data.</text>
</comment>
<evidence type="ECO:0000313" key="2">
    <source>
        <dbReference type="EMBL" id="MFC4670090.1"/>
    </source>
</evidence>
<gene>
    <name evidence="2" type="ORF">ACFO5X_16120</name>
</gene>
<dbReference type="Proteomes" id="UP001595973">
    <property type="component" value="Unassembled WGS sequence"/>
</dbReference>
<keyword evidence="1" id="KW-1133">Transmembrane helix</keyword>
<dbReference type="RefSeq" id="WP_380718724.1">
    <property type="nucleotide sequence ID" value="NZ_JBHSGI010000024.1"/>
</dbReference>
<dbReference type="EMBL" id="JBHSGI010000024">
    <property type="protein sequence ID" value="MFC4670090.1"/>
    <property type="molecule type" value="Genomic_DNA"/>
</dbReference>
<evidence type="ECO:0000256" key="1">
    <source>
        <dbReference type="SAM" id="Phobius"/>
    </source>
</evidence>
<protein>
    <submittedName>
        <fullName evidence="2">Rod shape-determining protein MreD</fullName>
    </submittedName>
</protein>
<keyword evidence="1" id="KW-0812">Transmembrane</keyword>
<evidence type="ECO:0000313" key="3">
    <source>
        <dbReference type="Proteomes" id="UP001595973"/>
    </source>
</evidence>